<protein>
    <recommendedName>
        <fullName evidence="2">Outer membrane protein beta-barrel domain-containing protein</fullName>
    </recommendedName>
</protein>
<dbReference type="AlphaFoldDB" id="A0A381QKR5"/>
<proteinExistence type="predicted"/>
<organism evidence="1">
    <name type="scientific">marine metagenome</name>
    <dbReference type="NCBI Taxonomy" id="408172"/>
    <lineage>
        <taxon>unclassified sequences</taxon>
        <taxon>metagenomes</taxon>
        <taxon>ecological metagenomes</taxon>
    </lineage>
</organism>
<evidence type="ECO:0008006" key="2">
    <source>
        <dbReference type="Google" id="ProtNLM"/>
    </source>
</evidence>
<sequence length="235" mass="25806">MKRNIWILTLLITLSSQLYGQAYRGYGGYMLGLWSIEWNKLNNQITELNADNFGMGSLENTLMMNGGGGAVNVYNNLFIGGMGFSGSTHINGADANAVNRDITISSTLAGPYVESNYNPYGNLEVNFGVALLFGNASIRILKDSGTNSWTNIWSSFNDANPTYLNTQASTDITVINPFMSLRYPLMPWFGFDLSLGYNITLYDSNGWEANNAPLAGKQELELSKPFFRIALILGG</sequence>
<evidence type="ECO:0000313" key="1">
    <source>
        <dbReference type="EMBL" id="SUZ78183.1"/>
    </source>
</evidence>
<name>A0A381QKR5_9ZZZZ</name>
<accession>A0A381QKR5</accession>
<gene>
    <name evidence="1" type="ORF">METZ01_LOCUS31037</name>
</gene>
<reference evidence="1" key="1">
    <citation type="submission" date="2018-05" db="EMBL/GenBank/DDBJ databases">
        <authorList>
            <person name="Lanie J.A."/>
            <person name="Ng W.-L."/>
            <person name="Kazmierczak K.M."/>
            <person name="Andrzejewski T.M."/>
            <person name="Davidsen T.M."/>
            <person name="Wayne K.J."/>
            <person name="Tettelin H."/>
            <person name="Glass J.I."/>
            <person name="Rusch D."/>
            <person name="Podicherti R."/>
            <person name="Tsui H.-C.T."/>
            <person name="Winkler M.E."/>
        </authorList>
    </citation>
    <scope>NUCLEOTIDE SEQUENCE</scope>
</reference>
<dbReference type="EMBL" id="UINC01001343">
    <property type="protein sequence ID" value="SUZ78183.1"/>
    <property type="molecule type" value="Genomic_DNA"/>
</dbReference>